<evidence type="ECO:0000313" key="1">
    <source>
        <dbReference type="EMBL" id="MER7378783.1"/>
    </source>
</evidence>
<gene>
    <name evidence="1" type="ORF">ABT384_39925</name>
</gene>
<accession>A0ABV1Y4X4</accession>
<dbReference type="InterPro" id="IPR046179">
    <property type="entry name" value="DUF6188"/>
</dbReference>
<dbReference type="Proteomes" id="UP001486207">
    <property type="component" value="Unassembled WGS sequence"/>
</dbReference>
<name>A0ABV1Y4X4_9ACTN</name>
<evidence type="ECO:0000313" key="2">
    <source>
        <dbReference type="Proteomes" id="UP001486207"/>
    </source>
</evidence>
<dbReference type="Pfam" id="PF19686">
    <property type="entry name" value="DUF6188"/>
    <property type="match status" value="1"/>
</dbReference>
<organism evidence="1 2">
    <name type="scientific">Streptomyces lanatus</name>
    <dbReference type="NCBI Taxonomy" id="66900"/>
    <lineage>
        <taxon>Bacteria</taxon>
        <taxon>Bacillati</taxon>
        <taxon>Actinomycetota</taxon>
        <taxon>Actinomycetes</taxon>
        <taxon>Kitasatosporales</taxon>
        <taxon>Streptomycetaceae</taxon>
        <taxon>Streptomyces</taxon>
    </lineage>
</organism>
<reference evidence="1 2" key="1">
    <citation type="submission" date="2024-06" db="EMBL/GenBank/DDBJ databases">
        <title>The Natural Products Discovery Center: Release of the First 8490 Sequenced Strains for Exploring Actinobacteria Biosynthetic Diversity.</title>
        <authorList>
            <person name="Kalkreuter E."/>
            <person name="Kautsar S.A."/>
            <person name="Yang D."/>
            <person name="Bader C.D."/>
            <person name="Teijaro C.N."/>
            <person name="Fluegel L."/>
            <person name="Davis C.M."/>
            <person name="Simpson J.R."/>
            <person name="Lauterbach L."/>
            <person name="Steele A.D."/>
            <person name="Gui C."/>
            <person name="Meng S."/>
            <person name="Li G."/>
            <person name="Viehrig K."/>
            <person name="Ye F."/>
            <person name="Su P."/>
            <person name="Kiefer A.F."/>
            <person name="Nichols A."/>
            <person name="Cepeda A.J."/>
            <person name="Yan W."/>
            <person name="Fan B."/>
            <person name="Jiang Y."/>
            <person name="Adhikari A."/>
            <person name="Zheng C.-J."/>
            <person name="Schuster L."/>
            <person name="Cowan T.M."/>
            <person name="Smanski M.J."/>
            <person name="Chevrette M.G."/>
            <person name="De Carvalho L.P.S."/>
            <person name="Shen B."/>
        </authorList>
    </citation>
    <scope>NUCLEOTIDE SEQUENCE [LARGE SCALE GENOMIC DNA]</scope>
    <source>
        <strain evidence="1 2">NPDC000155</strain>
    </source>
</reference>
<keyword evidence="2" id="KW-1185">Reference proteome</keyword>
<protein>
    <submittedName>
        <fullName evidence="1">DUF6188 family protein</fullName>
    </submittedName>
</protein>
<comment type="caution">
    <text evidence="1">The sequence shown here is derived from an EMBL/GenBank/DDBJ whole genome shotgun (WGS) entry which is preliminary data.</text>
</comment>
<dbReference type="EMBL" id="JBEPFB010000026">
    <property type="protein sequence ID" value="MER7378783.1"/>
    <property type="molecule type" value="Genomic_DNA"/>
</dbReference>
<sequence length="154" mass="16172">MTLGRRISQGAGVSAEASPVEHEDRWTLNLRGMSVTKISVDFRLVLALDSDWEVALEAPANLSHGTAHANPSVLLNPESQDVAAALTLFGAKVLSAVAFKSGTLRLVFDTGHHLTCSSDPSFEAWQVTGPAGWRFASLPGGDIAVWSGSGASES</sequence>
<proteinExistence type="predicted"/>
<dbReference type="RefSeq" id="WP_268256394.1">
    <property type="nucleotide sequence ID" value="NZ_BNBM01000025.1"/>
</dbReference>